<feature type="region of interest" description="Disordered" evidence="1">
    <location>
        <begin position="151"/>
        <end position="189"/>
    </location>
</feature>
<organism evidence="2 3">
    <name type="scientific">Araneus ventricosus</name>
    <name type="common">Orbweaver spider</name>
    <name type="synonym">Epeira ventricosa</name>
    <dbReference type="NCBI Taxonomy" id="182803"/>
    <lineage>
        <taxon>Eukaryota</taxon>
        <taxon>Metazoa</taxon>
        <taxon>Ecdysozoa</taxon>
        <taxon>Arthropoda</taxon>
        <taxon>Chelicerata</taxon>
        <taxon>Arachnida</taxon>
        <taxon>Araneae</taxon>
        <taxon>Araneomorphae</taxon>
        <taxon>Entelegynae</taxon>
        <taxon>Araneoidea</taxon>
        <taxon>Araneidae</taxon>
        <taxon>Araneus</taxon>
    </lineage>
</organism>
<protein>
    <submittedName>
        <fullName evidence="2">Uncharacterized protein</fullName>
    </submittedName>
</protein>
<sequence>MDCGIPHGVDHTYLGSEDINNLRLYQSLTPTPCSERKCVYLFHKYGAFPVGGKCVAKYRHRSQHGIDCQVLDTAIKPIIKTAIDRNILKKLGDTGKVSECKQRKKPSGSSEAGRRKSSGAFYSTWTVVLKFDDFTTSNRATALKLAQQGFRRQQNIMQKKSGAKRSGGKGSQKSAVDKGKTPMALTSAV</sequence>
<name>A0A4Y2DH15_ARAVE</name>
<evidence type="ECO:0000313" key="3">
    <source>
        <dbReference type="Proteomes" id="UP000499080"/>
    </source>
</evidence>
<evidence type="ECO:0000256" key="1">
    <source>
        <dbReference type="SAM" id="MobiDB-lite"/>
    </source>
</evidence>
<proteinExistence type="predicted"/>
<accession>A0A4Y2DH15</accession>
<comment type="caution">
    <text evidence="2">The sequence shown here is derived from an EMBL/GenBank/DDBJ whole genome shotgun (WGS) entry which is preliminary data.</text>
</comment>
<dbReference type="Proteomes" id="UP000499080">
    <property type="component" value="Unassembled WGS sequence"/>
</dbReference>
<reference evidence="2 3" key="1">
    <citation type="journal article" date="2019" name="Sci. Rep.">
        <title>Orb-weaving spider Araneus ventricosus genome elucidates the spidroin gene catalogue.</title>
        <authorList>
            <person name="Kono N."/>
            <person name="Nakamura H."/>
            <person name="Ohtoshi R."/>
            <person name="Moran D.A.P."/>
            <person name="Shinohara A."/>
            <person name="Yoshida Y."/>
            <person name="Fujiwara M."/>
            <person name="Mori M."/>
            <person name="Tomita M."/>
            <person name="Arakawa K."/>
        </authorList>
    </citation>
    <scope>NUCLEOTIDE SEQUENCE [LARGE SCALE GENOMIC DNA]</scope>
</reference>
<dbReference type="EMBL" id="BGPR01000359">
    <property type="protein sequence ID" value="GBM15417.1"/>
    <property type="molecule type" value="Genomic_DNA"/>
</dbReference>
<keyword evidence="3" id="KW-1185">Reference proteome</keyword>
<dbReference type="AlphaFoldDB" id="A0A4Y2DH15"/>
<evidence type="ECO:0000313" key="2">
    <source>
        <dbReference type="EMBL" id="GBM15417.1"/>
    </source>
</evidence>
<gene>
    <name evidence="2" type="ORF">AVEN_199670_1</name>
</gene>